<accession>A0AB39Y6U7</accession>
<dbReference type="Pfam" id="PF10502">
    <property type="entry name" value="Peptidase_S26"/>
    <property type="match status" value="1"/>
</dbReference>
<dbReference type="RefSeq" id="WP_369778632.1">
    <property type="nucleotide sequence ID" value="NZ_CP165727.1"/>
</dbReference>
<dbReference type="CDD" id="cd06530">
    <property type="entry name" value="S26_SPase_I"/>
    <property type="match status" value="1"/>
</dbReference>
<reference evidence="5" key="1">
    <citation type="submission" date="2024-08" db="EMBL/GenBank/DDBJ databases">
        <authorList>
            <person name="Yu S.T."/>
        </authorList>
    </citation>
    <scope>NUCLEOTIDE SEQUENCE</scope>
    <source>
        <strain evidence="5">R33</strain>
    </source>
</reference>
<proteinExistence type="inferred from homology"/>
<dbReference type="InterPro" id="IPR000223">
    <property type="entry name" value="Pept_S26A_signal_pept_1"/>
</dbReference>
<dbReference type="Gene3D" id="2.10.109.10">
    <property type="entry name" value="Umud Fragment, subunit A"/>
    <property type="match status" value="1"/>
</dbReference>
<organism evidence="5">
    <name type="scientific">Streptomyces sp. R33</name>
    <dbReference type="NCBI Taxonomy" id="3238629"/>
    <lineage>
        <taxon>Bacteria</taxon>
        <taxon>Bacillati</taxon>
        <taxon>Actinomycetota</taxon>
        <taxon>Actinomycetes</taxon>
        <taxon>Kitasatosporales</taxon>
        <taxon>Streptomycetaceae</taxon>
        <taxon>Streptomyces</taxon>
    </lineage>
</organism>
<evidence type="ECO:0000259" key="4">
    <source>
        <dbReference type="Pfam" id="PF10502"/>
    </source>
</evidence>
<evidence type="ECO:0000256" key="3">
    <source>
        <dbReference type="RuleBase" id="RU362042"/>
    </source>
</evidence>
<comment type="subcellular location">
    <subcellularLocation>
        <location evidence="1">Cell membrane</location>
        <topology evidence="1">Single-pass type II membrane protein</topology>
    </subcellularLocation>
    <subcellularLocation>
        <location evidence="3">Membrane</location>
        <topology evidence="3">Single-pass type II membrane protein</topology>
    </subcellularLocation>
</comment>
<dbReference type="GO" id="GO:0004252">
    <property type="term" value="F:serine-type endopeptidase activity"/>
    <property type="evidence" value="ECO:0007669"/>
    <property type="project" value="InterPro"/>
</dbReference>
<dbReference type="EMBL" id="CP165727">
    <property type="protein sequence ID" value="XDV65839.1"/>
    <property type="molecule type" value="Genomic_DNA"/>
</dbReference>
<dbReference type="SUPFAM" id="SSF51306">
    <property type="entry name" value="LexA/Signal peptidase"/>
    <property type="match status" value="1"/>
</dbReference>
<keyword evidence="3" id="KW-0472">Membrane</keyword>
<feature type="transmembrane region" description="Helical" evidence="3">
    <location>
        <begin position="129"/>
        <end position="154"/>
    </location>
</feature>
<dbReference type="GO" id="GO:0006465">
    <property type="term" value="P:signal peptide processing"/>
    <property type="evidence" value="ECO:0007669"/>
    <property type="project" value="InterPro"/>
</dbReference>
<dbReference type="NCBIfam" id="TIGR02227">
    <property type="entry name" value="sigpep_I_bact"/>
    <property type="match status" value="1"/>
</dbReference>
<comment type="similarity">
    <text evidence="2 3">Belongs to the peptidase S26 family.</text>
</comment>
<dbReference type="InterPro" id="IPR036286">
    <property type="entry name" value="LexA/Signal_pep-like_sf"/>
</dbReference>
<feature type="domain" description="Peptidase S26" evidence="4">
    <location>
        <begin position="5"/>
        <end position="119"/>
    </location>
</feature>
<dbReference type="PANTHER" id="PTHR43390">
    <property type="entry name" value="SIGNAL PEPTIDASE I"/>
    <property type="match status" value="1"/>
</dbReference>
<dbReference type="GO" id="GO:0005886">
    <property type="term" value="C:plasma membrane"/>
    <property type="evidence" value="ECO:0007669"/>
    <property type="project" value="UniProtKB-SubCell"/>
</dbReference>
<keyword evidence="3" id="KW-1133">Transmembrane helix</keyword>
<dbReference type="GO" id="GO:0009003">
    <property type="term" value="F:signal peptidase activity"/>
    <property type="evidence" value="ECO:0007669"/>
    <property type="project" value="UniProtKB-EC"/>
</dbReference>
<gene>
    <name evidence="5" type="primary">lepB</name>
    <name evidence="5" type="ORF">AB5J51_24310</name>
</gene>
<protein>
    <recommendedName>
        <fullName evidence="3">Signal peptidase I</fullName>
        <ecNumber evidence="3">3.4.21.89</ecNumber>
    </recommendedName>
</protein>
<evidence type="ECO:0000256" key="1">
    <source>
        <dbReference type="ARBA" id="ARBA00004401"/>
    </source>
</evidence>
<name>A0AB39Y6U7_9ACTN</name>
<keyword evidence="3" id="KW-0812">Transmembrane</keyword>
<dbReference type="AlphaFoldDB" id="A0AB39Y6U7"/>
<evidence type="ECO:0000256" key="2">
    <source>
        <dbReference type="ARBA" id="ARBA00009370"/>
    </source>
</evidence>
<sequence length="180" mass="18717">MFYRKSTADLRRGDVVVFRPQGWDPAGVRANRMLRVVAVGGDAVAFAPGSAAPTLNGQPLAEPYLNGADPAPDKIRFSVAVPEGKVFLMGDNRGNSADSRYHQDVADGTVPVADVLGVVVDGSRPVFTVVPLVVMSGLLALPVAAGLGIAALVARRRAARRPPQAWPVFGAVGPVEGPQG</sequence>
<dbReference type="PANTHER" id="PTHR43390:SF1">
    <property type="entry name" value="CHLOROPLAST PROCESSING PEPTIDASE"/>
    <property type="match status" value="1"/>
</dbReference>
<comment type="catalytic activity">
    <reaction evidence="3">
        <text>Cleavage of hydrophobic, N-terminal signal or leader sequences from secreted and periplasmic proteins.</text>
        <dbReference type="EC" id="3.4.21.89"/>
    </reaction>
</comment>
<keyword evidence="3" id="KW-0645">Protease</keyword>
<evidence type="ECO:0000313" key="5">
    <source>
        <dbReference type="EMBL" id="XDV65839.1"/>
    </source>
</evidence>
<dbReference type="PRINTS" id="PR00727">
    <property type="entry name" value="LEADERPTASE"/>
</dbReference>
<dbReference type="EC" id="3.4.21.89" evidence="3"/>
<dbReference type="InterPro" id="IPR019533">
    <property type="entry name" value="Peptidase_S26"/>
</dbReference>
<keyword evidence="3 5" id="KW-0378">Hydrolase</keyword>